<keyword evidence="5" id="KW-1185">Reference proteome</keyword>
<organism evidence="4 5">
    <name type="scientific">Hericium alpestre</name>
    <dbReference type="NCBI Taxonomy" id="135208"/>
    <lineage>
        <taxon>Eukaryota</taxon>
        <taxon>Fungi</taxon>
        <taxon>Dikarya</taxon>
        <taxon>Basidiomycota</taxon>
        <taxon>Agaricomycotina</taxon>
        <taxon>Agaricomycetes</taxon>
        <taxon>Russulales</taxon>
        <taxon>Hericiaceae</taxon>
        <taxon>Hericium</taxon>
    </lineage>
</organism>
<evidence type="ECO:0000313" key="5">
    <source>
        <dbReference type="Proteomes" id="UP000298061"/>
    </source>
</evidence>
<evidence type="ECO:0000313" key="4">
    <source>
        <dbReference type="EMBL" id="TFY83249.1"/>
    </source>
</evidence>
<dbReference type="GO" id="GO:0006103">
    <property type="term" value="P:2-oxoglutarate metabolic process"/>
    <property type="evidence" value="ECO:0007669"/>
    <property type="project" value="InterPro"/>
</dbReference>
<keyword evidence="2" id="KW-0496">Mitochondrion</keyword>
<sequence length="109" mass="12151">MHPSLRLAQHKPLIHFIGKRKWPTTPEPQHAHPAAPAQLKERFSDFLRKFESSVKQSSAGPAANGSNGSGNQVYEDFWEAPAWVWNPKIRHLEESEIDAIASGGASLDR</sequence>
<dbReference type="AlphaFoldDB" id="A0A4Z0AB79"/>
<evidence type="ECO:0000256" key="1">
    <source>
        <dbReference type="ARBA" id="ARBA00004173"/>
    </source>
</evidence>
<dbReference type="GO" id="GO:0005739">
    <property type="term" value="C:mitochondrion"/>
    <property type="evidence" value="ECO:0007669"/>
    <property type="project" value="UniProtKB-SubCell"/>
</dbReference>
<evidence type="ECO:0000256" key="3">
    <source>
        <dbReference type="ARBA" id="ARBA00043970"/>
    </source>
</evidence>
<accession>A0A4Z0AB79</accession>
<comment type="caution">
    <text evidence="4">The sequence shown here is derived from an EMBL/GenBank/DDBJ whole genome shotgun (WGS) entry which is preliminary data.</text>
</comment>
<dbReference type="InterPro" id="IPR020373">
    <property type="entry name" value="Kgd4/YMR-31"/>
</dbReference>
<reference evidence="4 5" key="1">
    <citation type="submission" date="2019-02" db="EMBL/GenBank/DDBJ databases">
        <title>Genome sequencing of the rare red list fungi Hericium alpestre (H. flagellum).</title>
        <authorList>
            <person name="Buettner E."/>
            <person name="Kellner H."/>
        </authorList>
    </citation>
    <scope>NUCLEOTIDE SEQUENCE [LARGE SCALE GENOMIC DNA]</scope>
    <source>
        <strain evidence="4 5">DSM 108284</strain>
    </source>
</reference>
<comment type="subcellular location">
    <subcellularLocation>
        <location evidence="1">Mitochondrion</location>
    </subcellularLocation>
</comment>
<comment type="similarity">
    <text evidence="3">Belongs to the alpha-ketoglutarate dehydrogenase component 4 family.</text>
</comment>
<name>A0A4Z0AB79_9AGAM</name>
<evidence type="ECO:0000256" key="2">
    <source>
        <dbReference type="ARBA" id="ARBA00023128"/>
    </source>
</evidence>
<dbReference type="Pfam" id="PF10937">
    <property type="entry name" value="Kgd4-YMR31"/>
    <property type="match status" value="1"/>
</dbReference>
<proteinExistence type="inferred from homology"/>
<gene>
    <name evidence="4" type="ORF">EWM64_g760</name>
</gene>
<dbReference type="OrthoDB" id="2116030at2759"/>
<dbReference type="EMBL" id="SFCI01000041">
    <property type="protein sequence ID" value="TFY83249.1"/>
    <property type="molecule type" value="Genomic_DNA"/>
</dbReference>
<dbReference type="Proteomes" id="UP000298061">
    <property type="component" value="Unassembled WGS sequence"/>
</dbReference>
<protein>
    <submittedName>
        <fullName evidence="4">Uncharacterized protein</fullName>
    </submittedName>
</protein>